<evidence type="ECO:0000259" key="5">
    <source>
        <dbReference type="Pfam" id="PF06021"/>
    </source>
</evidence>
<keyword evidence="8" id="KW-1185">Reference proteome</keyword>
<evidence type="ECO:0000313" key="8">
    <source>
        <dbReference type="Proteomes" id="UP000472271"/>
    </source>
</evidence>
<reference evidence="7" key="2">
    <citation type="submission" date="2025-08" db="UniProtKB">
        <authorList>
            <consortium name="Ensembl"/>
        </authorList>
    </citation>
    <scope>IDENTIFICATION</scope>
</reference>
<feature type="domain" description="Glycine N-acyltransferase C-terminal" evidence="6">
    <location>
        <begin position="184"/>
        <end position="261"/>
    </location>
</feature>
<reference evidence="7" key="1">
    <citation type="submission" date="2019-06" db="EMBL/GenBank/DDBJ databases">
        <authorList>
            <consortium name="Wellcome Sanger Institute Data Sharing"/>
        </authorList>
    </citation>
    <scope>NUCLEOTIDE SEQUENCE [LARGE SCALE GENOMIC DNA]</scope>
</reference>
<accession>A0A672YXC2</accession>
<dbReference type="PANTHER" id="PTHR15298">
    <property type="entry name" value="L-COA N-ACYLTRANSFERASE-RELATED"/>
    <property type="match status" value="1"/>
</dbReference>
<keyword evidence="4" id="KW-0812">Transmembrane</keyword>
<name>A0A672YXC2_9TELE</name>
<dbReference type="AlphaFoldDB" id="A0A672YXC2"/>
<dbReference type="Gene3D" id="3.40.630.30">
    <property type="match status" value="1"/>
</dbReference>
<keyword evidence="2 3" id="KW-0012">Acyltransferase</keyword>
<dbReference type="Proteomes" id="UP000472271">
    <property type="component" value="Chromosome 7"/>
</dbReference>
<reference evidence="7" key="3">
    <citation type="submission" date="2025-09" db="UniProtKB">
        <authorList>
            <consortium name="Ensembl"/>
        </authorList>
    </citation>
    <scope>IDENTIFICATION</scope>
</reference>
<dbReference type="InterPro" id="IPR013652">
    <property type="entry name" value="Glycine_N-acyltransferase_C"/>
</dbReference>
<dbReference type="GO" id="GO:0005739">
    <property type="term" value="C:mitochondrion"/>
    <property type="evidence" value="ECO:0007669"/>
    <property type="project" value="InterPro"/>
</dbReference>
<dbReference type="InParanoid" id="A0A672YXC2"/>
<keyword evidence="4" id="KW-1133">Transmembrane helix</keyword>
<feature type="domain" description="Glycine N-acyltransferase N-terminal" evidence="5">
    <location>
        <begin position="28"/>
        <end position="107"/>
    </location>
</feature>
<keyword evidence="1 3" id="KW-0808">Transferase</keyword>
<evidence type="ECO:0000256" key="1">
    <source>
        <dbReference type="ARBA" id="ARBA00022679"/>
    </source>
</evidence>
<evidence type="ECO:0000313" key="7">
    <source>
        <dbReference type="Ensembl" id="ENSSORP00005009072.1"/>
    </source>
</evidence>
<dbReference type="SUPFAM" id="SSF55729">
    <property type="entry name" value="Acyl-CoA N-acyltransferases (Nat)"/>
    <property type="match status" value="1"/>
</dbReference>
<dbReference type="GO" id="GO:0047961">
    <property type="term" value="F:glycine N-acyltransferase activity"/>
    <property type="evidence" value="ECO:0007669"/>
    <property type="project" value="InterPro"/>
</dbReference>
<protein>
    <recommendedName>
        <fullName evidence="3">Glycine N-acyltransferase-like protein</fullName>
        <ecNumber evidence="3">2.3.1.-</ecNumber>
    </recommendedName>
</protein>
<sequence>FFTLRNSRQLDGERLVIFVFFPAALCSVFQVLGGVLHILHNNPCHLEVCVDSWPTFSTAICYRQKQVYSMVIPDICTAFTKNPQTLRRLLVNERVVNWSHGLTFRGTSLVYSVIGVVYLYSCRVAPCSIFWQYNKDFILKVLPLPVSILDESHAELVDRHLPYGGSQQSLNHVKACVRHLPNHCVTDETGRPVSWMLSDELCELRMAYTLPEHRRAGHLLVLSLTLIQRMRSLGLPVYCHVNQQNQATIKAVTALGFSACSDTETMSVLLIFHYK</sequence>
<feature type="transmembrane region" description="Helical" evidence="4">
    <location>
        <begin position="15"/>
        <end position="39"/>
    </location>
</feature>
<dbReference type="InterPro" id="IPR010313">
    <property type="entry name" value="Glycine_N-acyltransferase"/>
</dbReference>
<keyword evidence="4" id="KW-0472">Membrane</keyword>
<evidence type="ECO:0000256" key="2">
    <source>
        <dbReference type="ARBA" id="ARBA00023315"/>
    </source>
</evidence>
<dbReference type="Ensembl" id="ENSSORT00005009375.1">
    <property type="protein sequence ID" value="ENSSORP00005009072.1"/>
    <property type="gene ID" value="ENSSORG00005004980.1"/>
</dbReference>
<dbReference type="Pfam" id="PF06021">
    <property type="entry name" value="Gly_acyl_tr_N"/>
    <property type="match status" value="1"/>
</dbReference>
<dbReference type="InterPro" id="IPR016181">
    <property type="entry name" value="Acyl_CoA_acyltransferase"/>
</dbReference>
<dbReference type="PANTHER" id="PTHR15298:SF17">
    <property type="entry name" value="GLYCINE N-ACYLTRANSFERASE-LIKE PROTEIN"/>
    <property type="match status" value="1"/>
</dbReference>
<evidence type="ECO:0000256" key="4">
    <source>
        <dbReference type="SAM" id="Phobius"/>
    </source>
</evidence>
<dbReference type="Pfam" id="PF08444">
    <property type="entry name" value="Gly_acyl_tr_C"/>
    <property type="match status" value="1"/>
</dbReference>
<organism evidence="7 8">
    <name type="scientific">Sphaeramia orbicularis</name>
    <name type="common">orbiculate cardinalfish</name>
    <dbReference type="NCBI Taxonomy" id="375764"/>
    <lineage>
        <taxon>Eukaryota</taxon>
        <taxon>Metazoa</taxon>
        <taxon>Chordata</taxon>
        <taxon>Craniata</taxon>
        <taxon>Vertebrata</taxon>
        <taxon>Euteleostomi</taxon>
        <taxon>Actinopterygii</taxon>
        <taxon>Neopterygii</taxon>
        <taxon>Teleostei</taxon>
        <taxon>Neoteleostei</taxon>
        <taxon>Acanthomorphata</taxon>
        <taxon>Gobiaria</taxon>
        <taxon>Kurtiformes</taxon>
        <taxon>Apogonoidei</taxon>
        <taxon>Apogonidae</taxon>
        <taxon>Apogoninae</taxon>
        <taxon>Sphaeramia</taxon>
    </lineage>
</organism>
<evidence type="ECO:0000259" key="6">
    <source>
        <dbReference type="Pfam" id="PF08444"/>
    </source>
</evidence>
<dbReference type="EC" id="2.3.1.-" evidence="3"/>
<dbReference type="InterPro" id="IPR015938">
    <property type="entry name" value="Glycine_N-acyltransferase_N"/>
</dbReference>
<evidence type="ECO:0000256" key="3">
    <source>
        <dbReference type="RuleBase" id="RU368002"/>
    </source>
</evidence>
<comment type="similarity">
    <text evidence="3">Belongs to the glycine N-acyltransferase family.</text>
</comment>
<proteinExistence type="inferred from homology"/>